<dbReference type="AlphaFoldDB" id="A0A1M4YIU6"/>
<proteinExistence type="predicted"/>
<keyword evidence="2" id="KW-1185">Reference proteome</keyword>
<dbReference type="EMBL" id="FQUS01000005">
    <property type="protein sequence ID" value="SHF05548.1"/>
    <property type="molecule type" value="Genomic_DNA"/>
</dbReference>
<reference evidence="1 2" key="1">
    <citation type="submission" date="2016-11" db="EMBL/GenBank/DDBJ databases">
        <authorList>
            <person name="Jaros S."/>
            <person name="Januszkiewicz K."/>
            <person name="Wedrychowicz H."/>
        </authorList>
    </citation>
    <scope>NUCLEOTIDE SEQUENCE [LARGE SCALE GENOMIC DNA]</scope>
    <source>
        <strain evidence="1 2">DSM 21986</strain>
    </source>
</reference>
<gene>
    <name evidence="1" type="ORF">SAMN05443144_10573</name>
</gene>
<protein>
    <submittedName>
        <fullName evidence="1">Uncharacterized protein</fullName>
    </submittedName>
</protein>
<evidence type="ECO:0000313" key="2">
    <source>
        <dbReference type="Proteomes" id="UP000184041"/>
    </source>
</evidence>
<evidence type="ECO:0000313" key="1">
    <source>
        <dbReference type="EMBL" id="SHF05548.1"/>
    </source>
</evidence>
<accession>A0A1M4YIU6</accession>
<organism evidence="1 2">
    <name type="scientific">Fodinibius roseus</name>
    <dbReference type="NCBI Taxonomy" id="1194090"/>
    <lineage>
        <taxon>Bacteria</taxon>
        <taxon>Pseudomonadati</taxon>
        <taxon>Balneolota</taxon>
        <taxon>Balneolia</taxon>
        <taxon>Balneolales</taxon>
        <taxon>Balneolaceae</taxon>
        <taxon>Fodinibius</taxon>
    </lineage>
</organism>
<name>A0A1M4YIU6_9BACT</name>
<dbReference type="Proteomes" id="UP000184041">
    <property type="component" value="Unassembled WGS sequence"/>
</dbReference>
<sequence length="61" mass="7195">MPSRSRIHKQITDIKIMLFSLCCQFLKPHNVSRAYKGRDAYELFMVYSNTERILFVKAIGK</sequence>